<dbReference type="InParanoid" id="Q2H2E5"/>
<dbReference type="VEuPathDB" id="FungiDB:CHGG_04051"/>
<dbReference type="OMA" id="PAKRNCV"/>
<dbReference type="HOGENOM" id="CLU_1532363_0_0_1"/>
<sequence length="175" mass="19457">MADMNPSILRYRPGPTRDVIGDMTFDPHGFFPAGCRRRPAHFAPDHGVVDYRQLDPDHVEALASALLDQFLHLGVEAPPAVHEILDKDKHPEIDGRLITDPHELLHPTDSLNMPDPQTAVKATPNAKRDVIDKLQARQPIPCPSTCFSDVDCFLIEYFACFFPSGPGSPGLCFYQ</sequence>
<dbReference type="GeneID" id="4392900"/>
<organism evidence="1 2">
    <name type="scientific">Chaetomium globosum (strain ATCC 6205 / CBS 148.51 / DSM 1962 / NBRC 6347 / NRRL 1970)</name>
    <name type="common">Soil fungus</name>
    <dbReference type="NCBI Taxonomy" id="306901"/>
    <lineage>
        <taxon>Eukaryota</taxon>
        <taxon>Fungi</taxon>
        <taxon>Dikarya</taxon>
        <taxon>Ascomycota</taxon>
        <taxon>Pezizomycotina</taxon>
        <taxon>Sordariomycetes</taxon>
        <taxon>Sordariomycetidae</taxon>
        <taxon>Sordariales</taxon>
        <taxon>Chaetomiaceae</taxon>
        <taxon>Chaetomium</taxon>
    </lineage>
</organism>
<gene>
    <name evidence="1" type="ORF">CHGG_04051</name>
</gene>
<proteinExistence type="predicted"/>
<dbReference type="RefSeq" id="XP_001223265.1">
    <property type="nucleotide sequence ID" value="XM_001223264.1"/>
</dbReference>
<dbReference type="AlphaFoldDB" id="Q2H2E5"/>
<keyword evidence="2" id="KW-1185">Reference proteome</keyword>
<dbReference type="STRING" id="306901.Q2H2E5"/>
<dbReference type="OrthoDB" id="3660917at2759"/>
<dbReference type="Proteomes" id="UP000001056">
    <property type="component" value="Unassembled WGS sequence"/>
</dbReference>
<reference evidence="2" key="1">
    <citation type="journal article" date="2015" name="Genome Announc.">
        <title>Draft genome sequence of the cellulolytic fungus Chaetomium globosum.</title>
        <authorList>
            <person name="Cuomo C.A."/>
            <person name="Untereiner W.A."/>
            <person name="Ma L.-J."/>
            <person name="Grabherr M."/>
            <person name="Birren B.W."/>
        </authorList>
    </citation>
    <scope>NUCLEOTIDE SEQUENCE [LARGE SCALE GENOMIC DNA]</scope>
    <source>
        <strain evidence="2">ATCC 6205 / CBS 148.51 / DSM 1962 / NBRC 6347 / NRRL 1970</strain>
    </source>
</reference>
<protein>
    <submittedName>
        <fullName evidence="1">Uncharacterized protein</fullName>
    </submittedName>
</protein>
<name>Q2H2E5_CHAGB</name>
<evidence type="ECO:0000313" key="1">
    <source>
        <dbReference type="EMBL" id="EAQ87432.1"/>
    </source>
</evidence>
<dbReference type="EMBL" id="CH408032">
    <property type="protein sequence ID" value="EAQ87432.1"/>
    <property type="molecule type" value="Genomic_DNA"/>
</dbReference>
<evidence type="ECO:0000313" key="2">
    <source>
        <dbReference type="Proteomes" id="UP000001056"/>
    </source>
</evidence>
<accession>Q2H2E5</accession>